<keyword evidence="1" id="KW-0808">Transferase</keyword>
<evidence type="ECO:0000256" key="1">
    <source>
        <dbReference type="ARBA" id="ARBA00022679"/>
    </source>
</evidence>
<dbReference type="Proteomes" id="UP000176867">
    <property type="component" value="Unassembled WGS sequence"/>
</dbReference>
<organism evidence="3 4">
    <name type="scientific">Candidatus Kaiserbacteria bacterium RIFOXYD1_FULL_47_14</name>
    <dbReference type="NCBI Taxonomy" id="1798533"/>
    <lineage>
        <taxon>Bacteria</taxon>
        <taxon>Candidatus Kaiseribacteriota</taxon>
    </lineage>
</organism>
<evidence type="ECO:0000259" key="2">
    <source>
        <dbReference type="Pfam" id="PF13649"/>
    </source>
</evidence>
<dbReference type="STRING" id="1798533.A2609_01135"/>
<accession>A0A1F6G6U7</accession>
<name>A0A1F6G6U7_9BACT</name>
<dbReference type="SUPFAM" id="SSF53335">
    <property type="entry name" value="S-adenosyl-L-methionine-dependent methyltransferases"/>
    <property type="match status" value="1"/>
</dbReference>
<dbReference type="EMBL" id="MFMU01000004">
    <property type="protein sequence ID" value="OGG93835.1"/>
    <property type="molecule type" value="Genomic_DNA"/>
</dbReference>
<evidence type="ECO:0000313" key="4">
    <source>
        <dbReference type="Proteomes" id="UP000176867"/>
    </source>
</evidence>
<reference evidence="3 4" key="1">
    <citation type="journal article" date="2016" name="Nat. Commun.">
        <title>Thousands of microbial genomes shed light on interconnected biogeochemical processes in an aquifer system.</title>
        <authorList>
            <person name="Anantharaman K."/>
            <person name="Brown C.T."/>
            <person name="Hug L.A."/>
            <person name="Sharon I."/>
            <person name="Castelle C.J."/>
            <person name="Probst A.J."/>
            <person name="Thomas B.C."/>
            <person name="Singh A."/>
            <person name="Wilkins M.J."/>
            <person name="Karaoz U."/>
            <person name="Brodie E.L."/>
            <person name="Williams K.H."/>
            <person name="Hubbard S.S."/>
            <person name="Banfield J.F."/>
        </authorList>
    </citation>
    <scope>NUCLEOTIDE SEQUENCE [LARGE SCALE GENOMIC DNA]</scope>
</reference>
<dbReference type="CDD" id="cd02440">
    <property type="entry name" value="AdoMet_MTases"/>
    <property type="match status" value="1"/>
</dbReference>
<dbReference type="Gene3D" id="3.40.50.150">
    <property type="entry name" value="Vaccinia Virus protein VP39"/>
    <property type="match status" value="1"/>
</dbReference>
<evidence type="ECO:0000313" key="3">
    <source>
        <dbReference type="EMBL" id="OGG93835.1"/>
    </source>
</evidence>
<feature type="domain" description="Methyltransferase" evidence="2">
    <location>
        <begin position="40"/>
        <end position="130"/>
    </location>
</feature>
<protein>
    <recommendedName>
        <fullName evidence="2">Methyltransferase domain-containing protein</fullName>
    </recommendedName>
</protein>
<dbReference type="InterPro" id="IPR029063">
    <property type="entry name" value="SAM-dependent_MTases_sf"/>
</dbReference>
<dbReference type="GO" id="GO:0016740">
    <property type="term" value="F:transferase activity"/>
    <property type="evidence" value="ECO:0007669"/>
    <property type="project" value="UniProtKB-KW"/>
</dbReference>
<comment type="caution">
    <text evidence="3">The sequence shown here is derived from an EMBL/GenBank/DDBJ whole genome shotgun (WGS) entry which is preliminary data.</text>
</comment>
<dbReference type="PANTHER" id="PTHR43861">
    <property type="entry name" value="TRANS-ACONITATE 2-METHYLTRANSFERASE-RELATED"/>
    <property type="match status" value="1"/>
</dbReference>
<dbReference type="InterPro" id="IPR041698">
    <property type="entry name" value="Methyltransf_25"/>
</dbReference>
<dbReference type="Gene3D" id="2.20.25.110">
    <property type="entry name" value="S-adenosyl-L-methionine-dependent methyltransferases"/>
    <property type="match status" value="1"/>
</dbReference>
<sequence>MSNYDIFARFYDSVMGERTEESASIEKIIKQYNPPAKKLLELGCGTGTFLKYFLDRKFQVEGIDLSEEMLVIARQKLPEALLSRQNMTSFSLPDKFDVIICLFDSINHLVEYADWEAVFSRVHFHLNEGGLFIFDINTLHKLEELAKNKPVVREFDGKKMTMTVTPKDGAYNWNVEIIERENNNEEEVHSENIQEQSFPLQVVRNSLEKLFSNINMFDQNDSEASETSMRVYFACQK</sequence>
<gene>
    <name evidence="3" type="ORF">A2609_01135</name>
</gene>
<proteinExistence type="predicted"/>
<dbReference type="AlphaFoldDB" id="A0A1F6G6U7"/>
<dbReference type="Pfam" id="PF13649">
    <property type="entry name" value="Methyltransf_25"/>
    <property type="match status" value="1"/>
</dbReference>